<accession>A0A0K8R5K0</accession>
<dbReference type="AlphaFoldDB" id="A0A0K8R5K0"/>
<name>A0A0K8R5K0_IXORI</name>
<proteinExistence type="evidence at transcript level"/>
<sequence>MEFGNGFQNTWGFGLVKHKVGAESLRSVPIGLQQATNAGCRRCESSISVLLKPRPQLYVTPTLCLISLRHQCSHITSMFGVGEELGIPTWVHP</sequence>
<reference evidence="1" key="1">
    <citation type="submission" date="2012-12" db="EMBL/GenBank/DDBJ databases">
        <title>Identification and characterization of a phenylalanine ammonia-lyase gene family in Isatis indigotica Fort.</title>
        <authorList>
            <person name="Liu Q."/>
            <person name="Chen J."/>
            <person name="Zhou X."/>
            <person name="Di P."/>
            <person name="Xiao Y."/>
            <person name="Xuan H."/>
            <person name="Zhang L."/>
            <person name="Chen W."/>
        </authorList>
    </citation>
    <scope>NUCLEOTIDE SEQUENCE</scope>
    <source>
        <tissue evidence="1">Salivary gland</tissue>
    </source>
</reference>
<protein>
    <submittedName>
        <fullName evidence="1">Uncharacterized protein</fullName>
    </submittedName>
</protein>
<organism evidence="1">
    <name type="scientific">Ixodes ricinus</name>
    <name type="common">Common tick</name>
    <name type="synonym">Acarus ricinus</name>
    <dbReference type="NCBI Taxonomy" id="34613"/>
    <lineage>
        <taxon>Eukaryota</taxon>
        <taxon>Metazoa</taxon>
        <taxon>Ecdysozoa</taxon>
        <taxon>Arthropoda</taxon>
        <taxon>Chelicerata</taxon>
        <taxon>Arachnida</taxon>
        <taxon>Acari</taxon>
        <taxon>Parasitiformes</taxon>
        <taxon>Ixodida</taxon>
        <taxon>Ixodoidea</taxon>
        <taxon>Ixodidae</taxon>
        <taxon>Ixodinae</taxon>
        <taxon>Ixodes</taxon>
    </lineage>
</organism>
<evidence type="ECO:0000313" key="1">
    <source>
        <dbReference type="EMBL" id="JAA66336.1"/>
    </source>
</evidence>
<dbReference type="EMBL" id="GADI01007472">
    <property type="protein sequence ID" value="JAA66336.1"/>
    <property type="molecule type" value="mRNA"/>
</dbReference>